<gene>
    <name evidence="1" type="ORF">OESDEN_20107</name>
</gene>
<reference evidence="1 2" key="1">
    <citation type="submission" date="2014-03" db="EMBL/GenBank/DDBJ databases">
        <title>Draft genome of the hookworm Oesophagostomum dentatum.</title>
        <authorList>
            <person name="Mitreva M."/>
        </authorList>
    </citation>
    <scope>NUCLEOTIDE SEQUENCE [LARGE SCALE GENOMIC DNA]</scope>
    <source>
        <strain evidence="1 2">OD-Hann</strain>
    </source>
</reference>
<dbReference type="InterPro" id="IPR011042">
    <property type="entry name" value="6-blade_b-propeller_TolB-like"/>
</dbReference>
<name>A0A0B1SAJ1_OESDE</name>
<evidence type="ECO:0000313" key="1">
    <source>
        <dbReference type="EMBL" id="KHJ80220.1"/>
    </source>
</evidence>
<protein>
    <submittedName>
        <fullName evidence="1">Uncharacterized protein</fullName>
    </submittedName>
</protein>
<dbReference type="Gene3D" id="2.120.10.30">
    <property type="entry name" value="TolB, C-terminal domain"/>
    <property type="match status" value="1"/>
</dbReference>
<accession>A0A0B1SAJ1</accession>
<organism evidence="1 2">
    <name type="scientific">Oesophagostomum dentatum</name>
    <name type="common">Nodular worm</name>
    <dbReference type="NCBI Taxonomy" id="61180"/>
    <lineage>
        <taxon>Eukaryota</taxon>
        <taxon>Metazoa</taxon>
        <taxon>Ecdysozoa</taxon>
        <taxon>Nematoda</taxon>
        <taxon>Chromadorea</taxon>
        <taxon>Rhabditida</taxon>
        <taxon>Rhabditina</taxon>
        <taxon>Rhabditomorpha</taxon>
        <taxon>Strongyloidea</taxon>
        <taxon>Strongylidae</taxon>
        <taxon>Oesophagostomum</taxon>
    </lineage>
</organism>
<proteinExistence type="predicted"/>
<evidence type="ECO:0000313" key="2">
    <source>
        <dbReference type="Proteomes" id="UP000053660"/>
    </source>
</evidence>
<dbReference type="Proteomes" id="UP000053660">
    <property type="component" value="Unassembled WGS sequence"/>
</dbReference>
<dbReference type="AlphaFoldDB" id="A0A0B1SAJ1"/>
<dbReference type="EMBL" id="KN601420">
    <property type="protein sequence ID" value="KHJ80220.1"/>
    <property type="molecule type" value="Genomic_DNA"/>
</dbReference>
<sequence length="109" mass="12369">MVISLAEGEALAYLTATIRQFDVVGNVHVPLIQSPGSAVAMDFHFENETLVWFDIALQKILMCKIGNDSAQHHLAVREKVKMISGIYTNNSREAEYQKEDKKREHKLIQ</sequence>
<dbReference type="OrthoDB" id="664115at2759"/>
<keyword evidence="2" id="KW-1185">Reference proteome</keyword>